<dbReference type="Proteomes" id="UP000678545">
    <property type="component" value="Unassembled WGS sequence"/>
</dbReference>
<dbReference type="EMBL" id="JAGSPJ010000054">
    <property type="protein sequence ID" value="MBR7801851.1"/>
    <property type="molecule type" value="Genomic_DNA"/>
</dbReference>
<evidence type="ECO:0000259" key="2">
    <source>
        <dbReference type="Pfam" id="PF06594"/>
    </source>
</evidence>
<comment type="caution">
    <text evidence="3">The sequence shown here is derived from an EMBL/GenBank/DDBJ whole genome shotgun (WGS) entry which is preliminary data.</text>
</comment>
<dbReference type="InterPro" id="IPR011049">
    <property type="entry name" value="Serralysin-like_metalloprot_C"/>
</dbReference>
<evidence type="ECO:0000313" key="3">
    <source>
        <dbReference type="EMBL" id="MBR7801851.1"/>
    </source>
</evidence>
<feature type="non-terminal residue" evidence="3">
    <location>
        <position position="1"/>
    </location>
</feature>
<dbReference type="AlphaFoldDB" id="A0A941E6G8"/>
<dbReference type="InterPro" id="IPR010566">
    <property type="entry name" value="Haemolys_ca-bd"/>
</dbReference>
<keyword evidence="1" id="KW-0106">Calcium</keyword>
<feature type="non-terminal residue" evidence="3">
    <location>
        <position position="84"/>
    </location>
</feature>
<accession>A0A941E6G8</accession>
<dbReference type="RefSeq" id="WP_212676952.1">
    <property type="nucleotide sequence ID" value="NZ_JAGSPJ010000054.1"/>
</dbReference>
<feature type="domain" description="Haemolysin-type calcium binding-related" evidence="2">
    <location>
        <begin position="2"/>
        <end position="38"/>
    </location>
</feature>
<protein>
    <recommendedName>
        <fullName evidence="2">Haemolysin-type calcium binding-related domain-containing protein</fullName>
    </recommendedName>
</protein>
<dbReference type="Gene3D" id="2.150.10.10">
    <property type="entry name" value="Serralysin-like metalloprotease, C-terminal"/>
    <property type="match status" value="1"/>
</dbReference>
<evidence type="ECO:0000256" key="1">
    <source>
        <dbReference type="ARBA" id="ARBA00022837"/>
    </source>
</evidence>
<name>A0A941E6G8_9BURK</name>
<proteinExistence type="predicted"/>
<reference evidence="3" key="1">
    <citation type="submission" date="2021-04" db="EMBL/GenBank/DDBJ databases">
        <title>novel species isolated from subtropical streams in China.</title>
        <authorList>
            <person name="Lu H."/>
        </authorList>
    </citation>
    <scope>NUCLEOTIDE SEQUENCE</scope>
    <source>
        <strain evidence="3">FT137W</strain>
    </source>
</reference>
<organism evidence="3 4">
    <name type="scientific">Undibacterium fentianense</name>
    <dbReference type="NCBI Taxonomy" id="2828728"/>
    <lineage>
        <taxon>Bacteria</taxon>
        <taxon>Pseudomonadati</taxon>
        <taxon>Pseudomonadota</taxon>
        <taxon>Betaproteobacteria</taxon>
        <taxon>Burkholderiales</taxon>
        <taxon>Oxalobacteraceae</taxon>
        <taxon>Undibacterium</taxon>
    </lineage>
</organism>
<gene>
    <name evidence="3" type="ORF">KDM90_17725</name>
</gene>
<sequence>ILSFGGTDSIRIPNYFYGNTNYGTVEQVKFADGRIWDYGVITSKITVNGTSGVDNLTGVTDAANRINGLAGSDILTGAGFNDVL</sequence>
<dbReference type="Pfam" id="PF06594">
    <property type="entry name" value="HCBP_related"/>
    <property type="match status" value="1"/>
</dbReference>
<evidence type="ECO:0000313" key="4">
    <source>
        <dbReference type="Proteomes" id="UP000678545"/>
    </source>
</evidence>
<keyword evidence="4" id="KW-1185">Reference proteome</keyword>